<dbReference type="PANTHER" id="PTHR43095:SF2">
    <property type="entry name" value="GLUCONOKINASE"/>
    <property type="match status" value="1"/>
</dbReference>
<dbReference type="InterPro" id="IPR043129">
    <property type="entry name" value="ATPase_NBD"/>
</dbReference>
<dbReference type="CDD" id="cd07770">
    <property type="entry name" value="ASKHA_NBD_FGGY_GntK"/>
    <property type="match status" value="1"/>
</dbReference>
<reference evidence="7" key="1">
    <citation type="submission" date="2019-09" db="EMBL/GenBank/DDBJ databases">
        <title>Characterisation of the sponge microbiome using genome-centric metagenomics.</title>
        <authorList>
            <person name="Engelberts J.P."/>
            <person name="Robbins S.J."/>
            <person name="De Goeij J.M."/>
            <person name="Aranda M."/>
            <person name="Bell S.C."/>
            <person name="Webster N.S."/>
        </authorList>
    </citation>
    <scope>NUCLEOTIDE SEQUENCE</scope>
    <source>
        <strain evidence="7">SB0664_bin_27</strain>
    </source>
</reference>
<keyword evidence="3" id="KW-0418">Kinase</keyword>
<evidence type="ECO:0000313" key="7">
    <source>
        <dbReference type="EMBL" id="MXY92401.1"/>
    </source>
</evidence>
<evidence type="ECO:0000259" key="6">
    <source>
        <dbReference type="Pfam" id="PF02782"/>
    </source>
</evidence>
<accession>A0A6B0YQE5</accession>
<dbReference type="Pfam" id="PF02782">
    <property type="entry name" value="FGGY_C"/>
    <property type="match status" value="1"/>
</dbReference>
<dbReference type="GO" id="GO:0005975">
    <property type="term" value="P:carbohydrate metabolic process"/>
    <property type="evidence" value="ECO:0007669"/>
    <property type="project" value="InterPro"/>
</dbReference>
<evidence type="ECO:0000256" key="1">
    <source>
        <dbReference type="ARBA" id="ARBA00009156"/>
    </source>
</evidence>
<feature type="compositionally biased region" description="Basic and acidic residues" evidence="4">
    <location>
        <begin position="1"/>
        <end position="15"/>
    </location>
</feature>
<dbReference type="SUPFAM" id="SSF53067">
    <property type="entry name" value="Actin-like ATPase domain"/>
    <property type="match status" value="2"/>
</dbReference>
<dbReference type="InterPro" id="IPR000577">
    <property type="entry name" value="Carb_kinase_FGGY"/>
</dbReference>
<feature type="domain" description="Carbohydrate kinase FGGY N-terminal" evidence="5">
    <location>
        <begin position="25"/>
        <end position="274"/>
    </location>
</feature>
<dbReference type="GO" id="GO:0016301">
    <property type="term" value="F:kinase activity"/>
    <property type="evidence" value="ECO:0007669"/>
    <property type="project" value="UniProtKB-KW"/>
</dbReference>
<dbReference type="AlphaFoldDB" id="A0A6B0YQE5"/>
<evidence type="ECO:0000256" key="2">
    <source>
        <dbReference type="ARBA" id="ARBA00022679"/>
    </source>
</evidence>
<dbReference type="Pfam" id="PF00370">
    <property type="entry name" value="FGGY_N"/>
    <property type="match status" value="1"/>
</dbReference>
<feature type="domain" description="Carbohydrate kinase FGGY C-terminal" evidence="6">
    <location>
        <begin position="318"/>
        <end position="480"/>
    </location>
</feature>
<proteinExistence type="inferred from homology"/>
<evidence type="ECO:0008006" key="8">
    <source>
        <dbReference type="Google" id="ProtNLM"/>
    </source>
</evidence>
<dbReference type="InterPro" id="IPR018485">
    <property type="entry name" value="FGGY_C"/>
</dbReference>
<protein>
    <recommendedName>
        <fullName evidence="8">Carbohydrate kinase</fullName>
    </recommendedName>
</protein>
<dbReference type="Gene3D" id="3.30.420.40">
    <property type="match status" value="2"/>
</dbReference>
<dbReference type="PIRSF" id="PIRSF000538">
    <property type="entry name" value="GlpK"/>
    <property type="match status" value="1"/>
</dbReference>
<dbReference type="PANTHER" id="PTHR43095">
    <property type="entry name" value="SUGAR KINASE"/>
    <property type="match status" value="1"/>
</dbReference>
<dbReference type="InterPro" id="IPR018484">
    <property type="entry name" value="FGGY_N"/>
</dbReference>
<organism evidence="7">
    <name type="scientific">Caldilineaceae bacterium SB0664_bin_27</name>
    <dbReference type="NCBI Taxonomy" id="2605260"/>
    <lineage>
        <taxon>Bacteria</taxon>
        <taxon>Bacillati</taxon>
        <taxon>Chloroflexota</taxon>
        <taxon>Caldilineae</taxon>
        <taxon>Caldilineales</taxon>
        <taxon>Caldilineaceae</taxon>
    </lineage>
</organism>
<dbReference type="EMBL" id="VXRG01000028">
    <property type="protein sequence ID" value="MXY92401.1"/>
    <property type="molecule type" value="Genomic_DNA"/>
</dbReference>
<sequence length="523" mass="56445">MTEVTSGDREVDPSRNNESSQHDLILTVDLGSSSVRASAYLSNGTRLEETTVFRNTRQSADGTFDPRILTELTEEVISDCLARARILADSPRFIAAAWTSFAMSWLGVDRAGRPVTPVYTYSDARSGTFADGLRQELLQQGNLEDTWQRTGTPIHTAYAPAQLLRLAAEEPGTLRLVAYWQTLAASLLARWRGQPHAPVSNSEVGWTGLLNRRTLTWDEQLVRRVGVEPRQLPTVLDYTSATAGLADPWASMWPELAHTPFFLAVGDGVGANLGSGCSDNTRIALTIGTTGAMRVVLPNESHSNEPVAERNGVQPTPAGLWSYPVDSERWLVGGSLTDGGSLFAWLHESLAVKDTVAVLASAAELAPDAHGLTILPFLRGERAPGWATEASLSISGISPATTPGHIVRAAFEAVALRFRLIYDRLAPLLPPCTEIVASGGALEDNDLWRQILADVIQTPVHLIDVVEATSRGAAILAMQALDLPPAPNPPTVRTSLPDKDAGVAYAAALRRQQELYDRIIARS</sequence>
<evidence type="ECO:0000259" key="5">
    <source>
        <dbReference type="Pfam" id="PF00370"/>
    </source>
</evidence>
<evidence type="ECO:0000256" key="3">
    <source>
        <dbReference type="ARBA" id="ARBA00022777"/>
    </source>
</evidence>
<feature type="region of interest" description="Disordered" evidence="4">
    <location>
        <begin position="1"/>
        <end position="20"/>
    </location>
</feature>
<dbReference type="InterPro" id="IPR050406">
    <property type="entry name" value="FGGY_Carb_Kinase"/>
</dbReference>
<evidence type="ECO:0000256" key="4">
    <source>
        <dbReference type="SAM" id="MobiDB-lite"/>
    </source>
</evidence>
<name>A0A6B0YQE5_9CHLR</name>
<keyword evidence="2" id="KW-0808">Transferase</keyword>
<gene>
    <name evidence="7" type="ORF">F4Y42_03025</name>
</gene>
<comment type="caution">
    <text evidence="7">The sequence shown here is derived from an EMBL/GenBank/DDBJ whole genome shotgun (WGS) entry which is preliminary data.</text>
</comment>
<comment type="similarity">
    <text evidence="1">Belongs to the FGGY kinase family.</text>
</comment>